<evidence type="ECO:0000313" key="2">
    <source>
        <dbReference type="Proteomes" id="UP001164746"/>
    </source>
</evidence>
<proteinExistence type="predicted"/>
<accession>A0ABY7DM23</accession>
<gene>
    <name evidence="1" type="ORF">MAR_022113</name>
</gene>
<feature type="non-terminal residue" evidence="1">
    <location>
        <position position="1"/>
    </location>
</feature>
<evidence type="ECO:0000313" key="1">
    <source>
        <dbReference type="EMBL" id="WAQ97740.1"/>
    </source>
</evidence>
<dbReference type="Proteomes" id="UP001164746">
    <property type="component" value="Chromosome 3"/>
</dbReference>
<dbReference type="EMBL" id="CP111014">
    <property type="protein sequence ID" value="WAQ97740.1"/>
    <property type="molecule type" value="Genomic_DNA"/>
</dbReference>
<sequence length="102" mass="11698">KLTPICTTTCMSLFDSDRTQDHIISVREMEKSEKEEADKVGTRQLGITSFKDIWRQCVHRIRIGGPRDDVCQTCELLRKRIVDAVLEQDKLDASSAFLENVE</sequence>
<reference evidence="1" key="1">
    <citation type="submission" date="2022-11" db="EMBL/GenBank/DDBJ databases">
        <title>Centuries of genome instability and evolution in soft-shell clam transmissible cancer (bioRxiv).</title>
        <authorList>
            <person name="Hart S.F.M."/>
            <person name="Yonemitsu M.A."/>
            <person name="Giersch R.M."/>
            <person name="Beal B.F."/>
            <person name="Arriagada G."/>
            <person name="Davis B.W."/>
            <person name="Ostrander E.A."/>
            <person name="Goff S.P."/>
            <person name="Metzger M.J."/>
        </authorList>
    </citation>
    <scope>NUCLEOTIDE SEQUENCE</scope>
    <source>
        <strain evidence="1">MELC-2E11</strain>
        <tissue evidence="1">Siphon/mantle</tissue>
    </source>
</reference>
<organism evidence="1 2">
    <name type="scientific">Mya arenaria</name>
    <name type="common">Soft-shell clam</name>
    <dbReference type="NCBI Taxonomy" id="6604"/>
    <lineage>
        <taxon>Eukaryota</taxon>
        <taxon>Metazoa</taxon>
        <taxon>Spiralia</taxon>
        <taxon>Lophotrochozoa</taxon>
        <taxon>Mollusca</taxon>
        <taxon>Bivalvia</taxon>
        <taxon>Autobranchia</taxon>
        <taxon>Heteroconchia</taxon>
        <taxon>Euheterodonta</taxon>
        <taxon>Imparidentia</taxon>
        <taxon>Neoheterodontei</taxon>
        <taxon>Myida</taxon>
        <taxon>Myoidea</taxon>
        <taxon>Myidae</taxon>
        <taxon>Mya</taxon>
    </lineage>
</organism>
<name>A0ABY7DM23_MYAAR</name>
<keyword evidence="2" id="KW-1185">Reference proteome</keyword>
<protein>
    <submittedName>
        <fullName evidence="1">Uncharacterized protein</fullName>
    </submittedName>
</protein>
<feature type="non-terminal residue" evidence="1">
    <location>
        <position position="102"/>
    </location>
</feature>